<dbReference type="Proteomes" id="UP000792457">
    <property type="component" value="Unassembled WGS sequence"/>
</dbReference>
<dbReference type="PANTHER" id="PTHR47027:SF20">
    <property type="entry name" value="REVERSE TRANSCRIPTASE-LIKE PROTEIN WITH RNA-DIRECTED DNA POLYMERASE DOMAIN"/>
    <property type="match status" value="1"/>
</dbReference>
<dbReference type="Pfam" id="PF00078">
    <property type="entry name" value="RVT_1"/>
    <property type="match status" value="1"/>
</dbReference>
<dbReference type="InterPro" id="IPR000477">
    <property type="entry name" value="RT_dom"/>
</dbReference>
<feature type="domain" description="Reverse transcriptase" evidence="1">
    <location>
        <begin position="197"/>
        <end position="275"/>
    </location>
</feature>
<proteinExistence type="predicted"/>
<organism evidence="2 3">
    <name type="scientific">Ladona fulva</name>
    <name type="common">Scarce chaser dragonfly</name>
    <name type="synonym">Libellula fulva</name>
    <dbReference type="NCBI Taxonomy" id="123851"/>
    <lineage>
        <taxon>Eukaryota</taxon>
        <taxon>Metazoa</taxon>
        <taxon>Ecdysozoa</taxon>
        <taxon>Arthropoda</taxon>
        <taxon>Hexapoda</taxon>
        <taxon>Insecta</taxon>
        <taxon>Pterygota</taxon>
        <taxon>Palaeoptera</taxon>
        <taxon>Odonata</taxon>
        <taxon>Epiprocta</taxon>
        <taxon>Anisoptera</taxon>
        <taxon>Libelluloidea</taxon>
        <taxon>Libellulidae</taxon>
        <taxon>Ladona</taxon>
    </lineage>
</organism>
<keyword evidence="3" id="KW-1185">Reference proteome</keyword>
<dbReference type="OrthoDB" id="6629078at2759"/>
<evidence type="ECO:0000313" key="3">
    <source>
        <dbReference type="Proteomes" id="UP000792457"/>
    </source>
</evidence>
<dbReference type="AlphaFoldDB" id="A0A8K0KPU6"/>
<sequence>MSAVRDARTNAPARSEYCACHSDGWTRRHNDIQHLLTNALPLLYLDCTDCRIPEYGQSFYRRKGRTRRALSKHFRVKGLHSLVEAIVVGSLGSWDPKNDTVLRGLGISRPYSSIMKRLVVSNVIRWSRDIYVEHWDSLLKNIGGEKVTRRLARAKNTAPGPDGLRYRDLRRMDVGSRVMPIIFSRCLKEGRIPPSWKTSRTAGVKQGCALSPTVFNLGIEPIVRAAEREAGVLGVDVAAKKISNLAYVDDLVLMRRSAEALQRLLDRTGQRAVRRFIWTSASPVRGSRFTIQGESPPCLREGEPYSYLGVPFGFKTCQTPMEDLERLAEDKFRVLQTFLLPRLSLILRAGVVRKEPLKRIDRLVCDCGKRWLSLPRRASPEVLYIQQWQGGMGLLPLGDLVDILTFTHGFRLLHCKDPVVRSIAWSRLREVVRRRIGRLPTSEDCAKYLSGSMEENFGSLSSDFSSLFTQASRQITIGEREEEVRVPPGAIPVLERTLKNAARGAYLRTLWRKPDQGKVLLASSSSPSSNHFVDRGRYMRFCDWRFVYQAQLDVLPLNASPLLARGRKALPASRAWQLWHNGIQERLATAIGGRHGREQEMLRFNQTIPGYPQPVRPDLMLLDAGRDGVGSSARIIDVTVAFENTREALDEAQRRKEVKYAALAKHFEDQGFHSSVEAIVVGILGNWDMRNDIVLRGLGISRRYAETMKRLVVSHSNQRLWRVVEQETLGVNQTVPGYPQPVRLDLLLLDVGRDGVGSSARIIDVTVAFENTREALDEARRRKEVKYAALAKHFEDQGFHSSGEAIVIGSLGTWDPRNDVVLRGLGISRRIAESMKRLVVSHSIRWSRDIYVEYVSGHRQYEDGCGE</sequence>
<reference evidence="2" key="2">
    <citation type="submission" date="2017-10" db="EMBL/GenBank/DDBJ databases">
        <title>Ladona fulva Genome sequencing and assembly.</title>
        <authorList>
            <person name="Murali S."/>
            <person name="Richards S."/>
            <person name="Bandaranaike D."/>
            <person name="Bellair M."/>
            <person name="Blankenburg K."/>
            <person name="Chao H."/>
            <person name="Dinh H."/>
            <person name="Doddapaneni H."/>
            <person name="Dugan-Rocha S."/>
            <person name="Elkadiri S."/>
            <person name="Gnanaolivu R."/>
            <person name="Hernandez B."/>
            <person name="Skinner E."/>
            <person name="Javaid M."/>
            <person name="Lee S."/>
            <person name="Li M."/>
            <person name="Ming W."/>
            <person name="Munidasa M."/>
            <person name="Muniz J."/>
            <person name="Nguyen L."/>
            <person name="Hughes D."/>
            <person name="Osuji N."/>
            <person name="Pu L.-L."/>
            <person name="Puazo M."/>
            <person name="Qu C."/>
            <person name="Quiroz J."/>
            <person name="Raj R."/>
            <person name="Weissenberger G."/>
            <person name="Xin Y."/>
            <person name="Zou X."/>
            <person name="Han Y."/>
            <person name="Worley K."/>
            <person name="Muzny D."/>
            <person name="Gibbs R."/>
        </authorList>
    </citation>
    <scope>NUCLEOTIDE SEQUENCE</scope>
    <source>
        <strain evidence="2">Sampled in the wild</strain>
    </source>
</reference>
<evidence type="ECO:0000259" key="1">
    <source>
        <dbReference type="Pfam" id="PF00078"/>
    </source>
</evidence>
<comment type="caution">
    <text evidence="2">The sequence shown here is derived from an EMBL/GenBank/DDBJ whole genome shotgun (WGS) entry which is preliminary data.</text>
</comment>
<dbReference type="PANTHER" id="PTHR47027">
    <property type="entry name" value="REVERSE TRANSCRIPTASE DOMAIN-CONTAINING PROTEIN"/>
    <property type="match status" value="1"/>
</dbReference>
<reference evidence="2" key="1">
    <citation type="submission" date="2013-04" db="EMBL/GenBank/DDBJ databases">
        <authorList>
            <person name="Qu J."/>
            <person name="Murali S.C."/>
            <person name="Bandaranaike D."/>
            <person name="Bellair M."/>
            <person name="Blankenburg K."/>
            <person name="Chao H."/>
            <person name="Dinh H."/>
            <person name="Doddapaneni H."/>
            <person name="Downs B."/>
            <person name="Dugan-Rocha S."/>
            <person name="Elkadiri S."/>
            <person name="Gnanaolivu R.D."/>
            <person name="Hernandez B."/>
            <person name="Javaid M."/>
            <person name="Jayaseelan J.C."/>
            <person name="Lee S."/>
            <person name="Li M."/>
            <person name="Ming W."/>
            <person name="Munidasa M."/>
            <person name="Muniz J."/>
            <person name="Nguyen L."/>
            <person name="Ongeri F."/>
            <person name="Osuji N."/>
            <person name="Pu L.-L."/>
            <person name="Puazo M."/>
            <person name="Qu C."/>
            <person name="Quiroz J."/>
            <person name="Raj R."/>
            <person name="Weissenberger G."/>
            <person name="Xin Y."/>
            <person name="Zou X."/>
            <person name="Han Y."/>
            <person name="Richards S."/>
            <person name="Worley K."/>
            <person name="Muzny D."/>
            <person name="Gibbs R."/>
        </authorList>
    </citation>
    <scope>NUCLEOTIDE SEQUENCE</scope>
    <source>
        <strain evidence="2">Sampled in the wild</strain>
    </source>
</reference>
<gene>
    <name evidence="2" type="ORF">J437_LFUL019121</name>
</gene>
<accession>A0A8K0KPU6</accession>
<evidence type="ECO:0000313" key="2">
    <source>
        <dbReference type="EMBL" id="KAG8239341.1"/>
    </source>
</evidence>
<name>A0A8K0KPU6_LADFU</name>
<protein>
    <recommendedName>
        <fullName evidence="1">Reverse transcriptase domain-containing protein</fullName>
    </recommendedName>
</protein>
<dbReference type="EMBL" id="KZ309604">
    <property type="protein sequence ID" value="KAG8239341.1"/>
    <property type="molecule type" value="Genomic_DNA"/>
</dbReference>